<feature type="coiled-coil region" evidence="1">
    <location>
        <begin position="322"/>
        <end position="365"/>
    </location>
</feature>
<organism evidence="2 3">
    <name type="scientific">Patella caerulea</name>
    <name type="common">Rayed Mediterranean limpet</name>
    <dbReference type="NCBI Taxonomy" id="87958"/>
    <lineage>
        <taxon>Eukaryota</taxon>
        <taxon>Metazoa</taxon>
        <taxon>Spiralia</taxon>
        <taxon>Lophotrochozoa</taxon>
        <taxon>Mollusca</taxon>
        <taxon>Gastropoda</taxon>
        <taxon>Patellogastropoda</taxon>
        <taxon>Patelloidea</taxon>
        <taxon>Patellidae</taxon>
        <taxon>Patella</taxon>
    </lineage>
</organism>
<proteinExistence type="predicted"/>
<comment type="caution">
    <text evidence="2">The sequence shown here is derived from an EMBL/GenBank/DDBJ whole genome shotgun (WGS) entry which is preliminary data.</text>
</comment>
<dbReference type="AlphaFoldDB" id="A0AAN8GAE5"/>
<keyword evidence="1" id="KW-0175">Coiled coil</keyword>
<name>A0AAN8GAE5_PATCE</name>
<evidence type="ECO:0000313" key="2">
    <source>
        <dbReference type="EMBL" id="KAK6169075.1"/>
    </source>
</evidence>
<sequence>MTSSSAASVSWRNQGNGFYKKVVDGIAPVVAIKNLQDAMNAYYRAENCAETDDERASAQKNYGMAAFKMAQVSSASDDTSQVEFYYKQAMKYFSNAEKYGRRDKSSDWLLGLQTMSLQCWMSIQDTITGDLEDHIKKYHMYVENILGGDNKATAYYKLTEFYLNLAAQRVFEKDFRTALSLLKDCYFPVCEGIRFAQTKSVTESIENLQEDVRIQTCVAESLQALNIADDLFVVVVSEEENVNFDVVWDIIDWYRKAINLTHGNDIEMEAIAHGRIGKIYDKILKLKDRARLYYTQCIELANTLIPRTVYEEEWYRLATNTLQRYQQEDLLKEEERRREERQGIKDKLKDKLDEMNKKFADSSKADFLRYVYKTFPPKNKKHTLGEIPKQPEINDLKKLYQRAVVHYHPDKIDVSVHGMEWKVMSEEIVKVLTSHYEYFKQCD</sequence>
<dbReference type="InterPro" id="IPR036869">
    <property type="entry name" value="J_dom_sf"/>
</dbReference>
<dbReference type="EMBL" id="JAZGQO010000015">
    <property type="protein sequence ID" value="KAK6169075.1"/>
    <property type="molecule type" value="Genomic_DNA"/>
</dbReference>
<evidence type="ECO:0000256" key="1">
    <source>
        <dbReference type="SAM" id="Coils"/>
    </source>
</evidence>
<dbReference type="Proteomes" id="UP001347796">
    <property type="component" value="Unassembled WGS sequence"/>
</dbReference>
<gene>
    <name evidence="2" type="ORF">SNE40_020196</name>
</gene>
<evidence type="ECO:0008006" key="4">
    <source>
        <dbReference type="Google" id="ProtNLM"/>
    </source>
</evidence>
<reference evidence="2 3" key="1">
    <citation type="submission" date="2024-01" db="EMBL/GenBank/DDBJ databases">
        <title>The genome of the rayed Mediterranean limpet Patella caerulea (Linnaeus, 1758).</title>
        <authorList>
            <person name="Anh-Thu Weber A."/>
            <person name="Halstead-Nussloch G."/>
        </authorList>
    </citation>
    <scope>NUCLEOTIDE SEQUENCE [LARGE SCALE GENOMIC DNA]</scope>
    <source>
        <strain evidence="2">AATW-2023a</strain>
        <tissue evidence="2">Whole specimen</tissue>
    </source>
</reference>
<keyword evidence="3" id="KW-1185">Reference proteome</keyword>
<evidence type="ECO:0000313" key="3">
    <source>
        <dbReference type="Proteomes" id="UP001347796"/>
    </source>
</evidence>
<dbReference type="SUPFAM" id="SSF46565">
    <property type="entry name" value="Chaperone J-domain"/>
    <property type="match status" value="1"/>
</dbReference>
<accession>A0AAN8GAE5</accession>
<dbReference type="Gene3D" id="1.10.287.110">
    <property type="entry name" value="DnaJ domain"/>
    <property type="match status" value="1"/>
</dbReference>
<protein>
    <recommendedName>
        <fullName evidence="4">J domain-containing protein</fullName>
    </recommendedName>
</protein>